<evidence type="ECO:0000313" key="2">
    <source>
        <dbReference type="Proteomes" id="UP000540656"/>
    </source>
</evidence>
<name>A0A7Y9UPZ1_9ACTN</name>
<comment type="caution">
    <text evidence="1">The sequence shown here is derived from an EMBL/GenBank/DDBJ whole genome shotgun (WGS) entry which is preliminary data.</text>
</comment>
<protein>
    <submittedName>
        <fullName evidence="1">Uncharacterized protein</fullName>
    </submittedName>
</protein>
<dbReference type="Proteomes" id="UP000540656">
    <property type="component" value="Unassembled WGS sequence"/>
</dbReference>
<proteinExistence type="predicted"/>
<dbReference type="RefSeq" id="WP_179501884.1">
    <property type="nucleotide sequence ID" value="NZ_JACCAA010000001.1"/>
</dbReference>
<sequence>MAITIELWSGNGLVDGAEHWWDDVEATLYSLDPTQELYPLLSQVDPYGDATFTQSQLQALGEELRQLAGATSRASVVAISRELADLCTKGLEDGSSELRFVGD</sequence>
<reference evidence="1 2" key="1">
    <citation type="submission" date="2020-07" db="EMBL/GenBank/DDBJ databases">
        <title>Sequencing the genomes of 1000 actinobacteria strains.</title>
        <authorList>
            <person name="Klenk H.-P."/>
        </authorList>
    </citation>
    <scope>NUCLEOTIDE SEQUENCE [LARGE SCALE GENOMIC DNA]</scope>
    <source>
        <strain evidence="1 2">DSM 23819</strain>
    </source>
</reference>
<gene>
    <name evidence="1" type="ORF">BJ980_001675</name>
</gene>
<keyword evidence="2" id="KW-1185">Reference proteome</keyword>
<accession>A0A7Y9UPZ1</accession>
<organism evidence="1 2">
    <name type="scientific">Nocardioides daedukensis</name>
    <dbReference type="NCBI Taxonomy" id="634462"/>
    <lineage>
        <taxon>Bacteria</taxon>
        <taxon>Bacillati</taxon>
        <taxon>Actinomycetota</taxon>
        <taxon>Actinomycetes</taxon>
        <taxon>Propionibacteriales</taxon>
        <taxon>Nocardioidaceae</taxon>
        <taxon>Nocardioides</taxon>
    </lineage>
</organism>
<dbReference type="AlphaFoldDB" id="A0A7Y9UPZ1"/>
<dbReference type="EMBL" id="JACCAA010000001">
    <property type="protein sequence ID" value="NYG58752.1"/>
    <property type="molecule type" value="Genomic_DNA"/>
</dbReference>
<evidence type="ECO:0000313" key="1">
    <source>
        <dbReference type="EMBL" id="NYG58752.1"/>
    </source>
</evidence>